<reference evidence="2 3" key="1">
    <citation type="journal article" date="2008" name="Nature">
        <title>The genome of the model beetle and pest Tribolium castaneum.</title>
        <authorList>
            <consortium name="Tribolium Genome Sequencing Consortium"/>
            <person name="Richards S."/>
            <person name="Gibbs R.A."/>
            <person name="Weinstock G.M."/>
            <person name="Brown S.J."/>
            <person name="Denell R."/>
            <person name="Beeman R.W."/>
            <person name="Gibbs R."/>
            <person name="Beeman R.W."/>
            <person name="Brown S.J."/>
            <person name="Bucher G."/>
            <person name="Friedrich M."/>
            <person name="Grimmelikhuijzen C.J."/>
            <person name="Klingler M."/>
            <person name="Lorenzen M."/>
            <person name="Richards S."/>
            <person name="Roth S."/>
            <person name="Schroder R."/>
            <person name="Tautz D."/>
            <person name="Zdobnov E.M."/>
            <person name="Muzny D."/>
            <person name="Gibbs R.A."/>
            <person name="Weinstock G.M."/>
            <person name="Attaway T."/>
            <person name="Bell S."/>
            <person name="Buhay C.J."/>
            <person name="Chandrabose M.N."/>
            <person name="Chavez D."/>
            <person name="Clerk-Blankenburg K.P."/>
            <person name="Cree A."/>
            <person name="Dao M."/>
            <person name="Davis C."/>
            <person name="Chacko J."/>
            <person name="Dinh H."/>
            <person name="Dugan-Rocha S."/>
            <person name="Fowler G."/>
            <person name="Garner T.T."/>
            <person name="Garnes J."/>
            <person name="Gnirke A."/>
            <person name="Hawes A."/>
            <person name="Hernandez J."/>
            <person name="Hines S."/>
            <person name="Holder M."/>
            <person name="Hume J."/>
            <person name="Jhangiani S.N."/>
            <person name="Joshi V."/>
            <person name="Khan Z.M."/>
            <person name="Jackson L."/>
            <person name="Kovar C."/>
            <person name="Kowis A."/>
            <person name="Lee S."/>
            <person name="Lewis L.R."/>
            <person name="Margolis J."/>
            <person name="Morgan M."/>
            <person name="Nazareth L.V."/>
            <person name="Nguyen N."/>
            <person name="Okwuonu G."/>
            <person name="Parker D."/>
            <person name="Richards S."/>
            <person name="Ruiz S.J."/>
            <person name="Santibanez J."/>
            <person name="Savard J."/>
            <person name="Scherer S.E."/>
            <person name="Schneider B."/>
            <person name="Sodergren E."/>
            <person name="Tautz D."/>
            <person name="Vattahil S."/>
            <person name="Villasana D."/>
            <person name="White C.S."/>
            <person name="Wright R."/>
            <person name="Park Y."/>
            <person name="Beeman R.W."/>
            <person name="Lord J."/>
            <person name="Oppert B."/>
            <person name="Lorenzen M."/>
            <person name="Brown S."/>
            <person name="Wang L."/>
            <person name="Savard J."/>
            <person name="Tautz D."/>
            <person name="Richards S."/>
            <person name="Weinstock G."/>
            <person name="Gibbs R.A."/>
            <person name="Liu Y."/>
            <person name="Worley K."/>
            <person name="Weinstock G."/>
            <person name="Elsik C.G."/>
            <person name="Reese J.T."/>
            <person name="Elhaik E."/>
            <person name="Landan G."/>
            <person name="Graur D."/>
            <person name="Arensburger P."/>
            <person name="Atkinson P."/>
            <person name="Beeman R.W."/>
            <person name="Beidler J."/>
            <person name="Brown S.J."/>
            <person name="Demuth J.P."/>
            <person name="Drury D.W."/>
            <person name="Du Y.Z."/>
            <person name="Fujiwara H."/>
            <person name="Lorenzen M."/>
            <person name="Maselli V."/>
            <person name="Osanai M."/>
            <person name="Park Y."/>
            <person name="Robertson H.M."/>
            <person name="Tu Z."/>
            <person name="Wang J.J."/>
            <person name="Wang S."/>
            <person name="Richards S."/>
            <person name="Song H."/>
            <person name="Zhang L."/>
            <person name="Sodergren E."/>
            <person name="Werner D."/>
            <person name="Stanke M."/>
            <person name="Morgenstern B."/>
            <person name="Solovyev V."/>
            <person name="Kosarev P."/>
            <person name="Brown G."/>
            <person name="Chen H.C."/>
            <person name="Ermolaeva O."/>
            <person name="Hlavina W."/>
            <person name="Kapustin Y."/>
            <person name="Kiryutin B."/>
            <person name="Kitts P."/>
            <person name="Maglott D."/>
            <person name="Pruitt K."/>
            <person name="Sapojnikov V."/>
            <person name="Souvorov A."/>
            <person name="Mackey A.J."/>
            <person name="Waterhouse R.M."/>
            <person name="Wyder S."/>
            <person name="Zdobnov E.M."/>
            <person name="Zdobnov E.M."/>
            <person name="Wyder S."/>
            <person name="Kriventseva E.V."/>
            <person name="Kadowaki T."/>
            <person name="Bork P."/>
            <person name="Aranda M."/>
            <person name="Bao R."/>
            <person name="Beermann A."/>
            <person name="Berns N."/>
            <person name="Bolognesi R."/>
            <person name="Bonneton F."/>
            <person name="Bopp D."/>
            <person name="Brown S.J."/>
            <person name="Bucher G."/>
            <person name="Butts T."/>
            <person name="Chaumot A."/>
            <person name="Denell R.E."/>
            <person name="Ferrier D.E."/>
            <person name="Friedrich M."/>
            <person name="Gordon C.M."/>
            <person name="Jindra M."/>
            <person name="Klingler M."/>
            <person name="Lan Q."/>
            <person name="Lattorff H.M."/>
            <person name="Laudet V."/>
            <person name="von Levetsow C."/>
            <person name="Liu Z."/>
            <person name="Lutz R."/>
            <person name="Lynch J.A."/>
            <person name="da Fonseca R.N."/>
            <person name="Posnien N."/>
            <person name="Reuter R."/>
            <person name="Roth S."/>
            <person name="Savard J."/>
            <person name="Schinko J.B."/>
            <person name="Schmitt C."/>
            <person name="Schoppmeier M."/>
            <person name="Schroder R."/>
            <person name="Shippy T.D."/>
            <person name="Simonnet F."/>
            <person name="Marques-Souza H."/>
            <person name="Tautz D."/>
            <person name="Tomoyasu Y."/>
            <person name="Trauner J."/>
            <person name="Van der Zee M."/>
            <person name="Vervoort M."/>
            <person name="Wittkopp N."/>
            <person name="Wimmer E.A."/>
            <person name="Yang X."/>
            <person name="Jones A.K."/>
            <person name="Sattelle D.B."/>
            <person name="Ebert P.R."/>
            <person name="Nelson D."/>
            <person name="Scott J.G."/>
            <person name="Beeman R.W."/>
            <person name="Muthukrishnan S."/>
            <person name="Kramer K.J."/>
            <person name="Arakane Y."/>
            <person name="Beeman R.W."/>
            <person name="Zhu Q."/>
            <person name="Hogenkamp D."/>
            <person name="Dixit R."/>
            <person name="Oppert B."/>
            <person name="Jiang H."/>
            <person name="Zou Z."/>
            <person name="Marshall J."/>
            <person name="Elpidina E."/>
            <person name="Vinokurov K."/>
            <person name="Oppert C."/>
            <person name="Zou Z."/>
            <person name="Evans J."/>
            <person name="Lu Z."/>
            <person name="Zhao P."/>
            <person name="Sumathipala N."/>
            <person name="Altincicek B."/>
            <person name="Vilcinskas A."/>
            <person name="Williams M."/>
            <person name="Hultmark D."/>
            <person name="Hetru C."/>
            <person name="Jiang H."/>
            <person name="Grimmelikhuijzen C.J."/>
            <person name="Hauser F."/>
            <person name="Cazzamali G."/>
            <person name="Williamson M."/>
            <person name="Park Y."/>
            <person name="Li B."/>
            <person name="Tanaka Y."/>
            <person name="Predel R."/>
            <person name="Neupert S."/>
            <person name="Schachtner J."/>
            <person name="Verleyen P."/>
            <person name="Raible F."/>
            <person name="Bork P."/>
            <person name="Friedrich M."/>
            <person name="Walden K.K."/>
            <person name="Robertson H.M."/>
            <person name="Angeli S."/>
            <person name="Foret S."/>
            <person name="Bucher G."/>
            <person name="Schuetz S."/>
            <person name="Maleszka R."/>
            <person name="Wimmer E.A."/>
            <person name="Beeman R.W."/>
            <person name="Lorenzen M."/>
            <person name="Tomoyasu Y."/>
            <person name="Miller S.C."/>
            <person name="Grossmann D."/>
            <person name="Bucher G."/>
        </authorList>
    </citation>
    <scope>NUCLEOTIDE SEQUENCE [LARGE SCALE GENOMIC DNA]</scope>
    <source>
        <strain evidence="2 3">Georgia GA2</strain>
    </source>
</reference>
<feature type="region of interest" description="Disordered" evidence="1">
    <location>
        <begin position="157"/>
        <end position="224"/>
    </location>
</feature>
<sequence>MKKESKRNLVASSKSAFTLETLPYVPLHKFCTKKLLEIALVAPLTTNDQKFLDQIIETGKQFEYLSDVHFITNTDVLDLVERLFQKKHTDLPKLLKQCAEEFVLKQFQEISDLAVMTKLKIIECLYTKYSLEVKKMQRSQELHDELNALLKDCETKEKKKGKTKGKKGKKDKSTKSNKSKKSKSSQQETKPGKTKEKKGKKDKSTKSKKTKKSPNIQQETKPEREKIVEDYTKIVLKDNEVTFDYNVDNHVTYFVLSGFSDPLLFEELSKIDIGVSAIINVSLENSNETPSDFIVKLDNLFQTPKTSQFLENTIRMKYRSDGKEPTKKNLEELLRVVKKINYFKRQHLAYIRSLKLYDFGSFRHVVLNGTEKYSRIMNYYPPDVVNIALIVAALVQQICDELTPISSISDLLQSPLGEKTYQVHEDDVLKMSLETYKEVGRVCYDTTLDYLKLIQPLAPIESMSKGTRLQNRAISTEDDCYCDNTKDLFDYFHLAMFNQMTRTKFVPKTFVSTVLESYNEAKQYQNSLPRGELASEPDENEVIKHYHMKEELSTSVLRQLVFKAMNSYSCWRREFCAESESILVKFHDNLDEFGIETKIWNQALTTPICLRDFCRFVAEEREEIDQEVEEIEECEGLSNLNVPELYQEYHYLLGASSEQTMEEAKRIFNETIQELVDYPNSHALRSYCSEDGFVAYDLGPKRCQLTGHTTIFRSDDGVKVTIDTSRFMVEDPKCTITLTADDNSLIFHAERPSKFNFVLRDGTIVNFLEFGQNFEDHQVKEEIDEKLSHDESIPGEETQSSYNDLWLQILRKSKIQETIPKFLDKRVQLDEGNLDRFLELFKEAVYTQRPIYKISTKSSLRHLKRKTSPVFVPLVSILRRVLFKPVRRKRKIGWSVLNIPNEVKKGPLKYDFQITLPNGLFVSTLPKNRQVTEVKQGYNFNCYTEKYRIFYSNGVIVIKNCDGSTTILRSNGDIIELTDESECYGNDCARNMAQFYKNEDEETCPYRTTRCSEAPKVKVRSDFVDLYEFGDIPYARKSLLDFNGKKVSVSDGLVTETQLYYVVQEHDYHAEEVFYEREDGMKCVIDKKGKRIFQFPDGTKITSWPEFQNDLIQVSTNPKVEGWVSVVTNYKFEHPDYIAILYDGVQGSTQIFLKDGVLKSSQESLTMTTKKNIALEVCSDCIIFLKTCDTCDGDCISKIHLDQNSKFLEVYDTYDKYLWCDSSGRCETNSNYIKLGVNKKGCDHRWKNENQQLFILNGRGPPGTLLWKDSSIEAKIGESKLIKSRVVNYMNKLTKKQTLEFYTDVHQDFPGRFTMSQMYNHDICLSKFKHSDEKPLFYVTYRVLIEFQNVAEHPEIIAELDEFLERNSRGISIGLFEGIKTILNCVVEELKQDKCLYQVSMQEVEMSDQTTSSLSKSLDLDRTTVQDIVAQWKKKPKGTTLQNRSISTEDDCYCHDTKDLFDYFHLAMFNQMTRTKFVPKTFVSTVLERYDEAKQYQNSLPRGEFASEPDENKVIKHYHMKEELSTSVLRQLVFKAMNSYSCWRREFCEESESILVKFHDNLDDFGFETKIWNQALTTPICLRDFCRFVAEEREEIDQEDEEIEECEGLSNLNVPELYQEYHYLLGTSSRQTMEETKRIFNETIQELVDYPNSHALRSYCSEDGFVAYDLGPKRCQLTGHTTIFRSDDGVKVTIDTSRFMVEDPKCTITLTADDNSLIFHAERPSKFNFVLRDGTIVNFLEFGQNFEDHQVKEEIDEKLSHDESISGEETQSSYNDLWLQILRKSKIQETFPKFWYKRVQLDEGNLDRFLELFKEAVYTQRPIYKISTKSSLRHLKRKTSPVFVPLVSILRRVLFKPIRRKRKIGWSVLNIPNVMKKGPLKYDFQITLPNGLFVSTLPKNRQVTEVKQGYNFNCYTEKYRIFYSNGVIVIKNCDGSTTILRSNGDIIELTDESECYGNDCARNMAQFYKNEDEETCPYRTTRCSEAPKVKVRSDFVDLYEFGDIPYARKSLLDFNGKKVSVSDGLVTETQLYYVVQEHDYHAEEVFYEREDGMKCVIDKKGKRIFQFPDGTKITSWPEFQNDLIQVSTNPKVEGWVSVVTNYKFEHPDYIAILYDGVQGSTQIFLKDGVLKSSQESLTMTTKKNIALEVCSDCIIFLKTCDTCDGDCISKIHLDQNSKLLEVYDTYDKYLWCDSSGRCETNSNYIKLGVNKKGCDHRWKNENQQLFILNGRGPPGTLLWKDSSIEAKIGESKLIKSRVVNYMNKLTKKQTLEFYTDVHQDFPGRFTMSQMYNHDICLSKFKHSDEKPLFYVMYRVLIEFQNVAEHPEIIAELDEFLERNSRGISIGLFEGIKTILNCVVEELKQDKCLYQVSMQEVEMSDQTTSSLSKSLDLDRTTVQDIVAQWKKRPKGTTLQNRSISTEDDCYCHNTKDLFDYFHLAMFNQMTRTKFVPKTFVSTVLERYNEARQYQNSLPRDEFASESDENKVIKHYHMKEELSTSVLRQLVFKAMNSYSCWRREFCEESESILVKFHDNLDDFGIETKIWNQALTTPICLRDFCRFVAEERGEIDQEDEEIEECEGLSNLNAPELYQEYHYLLGASSEQTMEETKQIFNETIQELVDYPNSHALRSYCSEDGFVAYDLGPKRCQLTGHTTIFRSDDGVKVTMIRQGSWLRTQNVPSP</sequence>
<evidence type="ECO:0000313" key="3">
    <source>
        <dbReference type="Proteomes" id="UP000007266"/>
    </source>
</evidence>
<feature type="compositionally biased region" description="Basic residues" evidence="1">
    <location>
        <begin position="195"/>
        <end position="212"/>
    </location>
</feature>
<dbReference type="eggNOG" id="ENOG502QSCB">
    <property type="taxonomic scope" value="Eukaryota"/>
</dbReference>
<dbReference type="GO" id="GO:1904158">
    <property type="term" value="P:axonemal central apparatus assembly"/>
    <property type="evidence" value="ECO:0000318"/>
    <property type="project" value="GO_Central"/>
</dbReference>
<dbReference type="STRING" id="7070.A0A139WCI0"/>
<dbReference type="PANTHER" id="PTHR21963:SF1">
    <property type="entry name" value="SPERM-ASSOCIATED ANTIGEN 17"/>
    <property type="match status" value="1"/>
</dbReference>
<reference evidence="2 3" key="2">
    <citation type="journal article" date="2010" name="Nucleic Acids Res.">
        <title>BeetleBase in 2010: revisions to provide comprehensive genomic information for Tribolium castaneum.</title>
        <authorList>
            <person name="Kim H.S."/>
            <person name="Murphy T."/>
            <person name="Xia J."/>
            <person name="Caragea D."/>
            <person name="Park Y."/>
            <person name="Beeman R.W."/>
            <person name="Lorenzen M.D."/>
            <person name="Butcher S."/>
            <person name="Manak J.R."/>
            <person name="Brown S.J."/>
        </authorList>
    </citation>
    <scope>GENOME REANNOTATION</scope>
    <source>
        <strain evidence="2 3">Georgia GA2</strain>
    </source>
</reference>
<name>A0A139WCI0_TRICA</name>
<dbReference type="PANTHER" id="PTHR21963">
    <property type="entry name" value="PF6"/>
    <property type="match status" value="1"/>
</dbReference>
<gene>
    <name evidence="2" type="primary">AUGUSTUS-3.0.2_34271</name>
    <name evidence="2" type="ORF">TcasGA2_TC034271</name>
</gene>
<proteinExistence type="predicted"/>
<evidence type="ECO:0000256" key="1">
    <source>
        <dbReference type="SAM" id="MobiDB-lite"/>
    </source>
</evidence>
<dbReference type="GO" id="GO:0005576">
    <property type="term" value="C:extracellular region"/>
    <property type="evidence" value="ECO:0007669"/>
    <property type="project" value="GOC"/>
</dbReference>
<dbReference type="InterPro" id="IPR026173">
    <property type="entry name" value="SPAG17"/>
</dbReference>
<protein>
    <submittedName>
        <fullName evidence="2">Uncharacterized protein</fullName>
    </submittedName>
</protein>
<accession>A0A139WCI0</accession>
<dbReference type="GO" id="GO:0003351">
    <property type="term" value="P:epithelial cilium movement involved in extracellular fluid movement"/>
    <property type="evidence" value="ECO:0000318"/>
    <property type="project" value="GO_Central"/>
</dbReference>
<organism evidence="2 3">
    <name type="scientific">Tribolium castaneum</name>
    <name type="common">Red flour beetle</name>
    <dbReference type="NCBI Taxonomy" id="7070"/>
    <lineage>
        <taxon>Eukaryota</taxon>
        <taxon>Metazoa</taxon>
        <taxon>Ecdysozoa</taxon>
        <taxon>Arthropoda</taxon>
        <taxon>Hexapoda</taxon>
        <taxon>Insecta</taxon>
        <taxon>Pterygota</taxon>
        <taxon>Neoptera</taxon>
        <taxon>Endopterygota</taxon>
        <taxon>Coleoptera</taxon>
        <taxon>Polyphaga</taxon>
        <taxon>Cucujiformia</taxon>
        <taxon>Tenebrionidae</taxon>
        <taxon>Tenebrionidae incertae sedis</taxon>
        <taxon>Tribolium</taxon>
    </lineage>
</organism>
<dbReference type="EMBL" id="KQ971368">
    <property type="protein sequence ID" value="KYB25633.1"/>
    <property type="molecule type" value="Genomic_DNA"/>
</dbReference>
<evidence type="ECO:0000313" key="2">
    <source>
        <dbReference type="EMBL" id="KYB25633.1"/>
    </source>
</evidence>
<keyword evidence="3" id="KW-1185">Reference proteome</keyword>
<dbReference type="Proteomes" id="UP000007266">
    <property type="component" value="Linkage group 9"/>
</dbReference>
<dbReference type="InParanoid" id="A0A139WCI0"/>
<feature type="compositionally biased region" description="Basic residues" evidence="1">
    <location>
        <begin position="158"/>
        <end position="183"/>
    </location>
</feature>
<dbReference type="GO" id="GO:1990716">
    <property type="term" value="C:axonemal central apparatus"/>
    <property type="evidence" value="ECO:0000318"/>
    <property type="project" value="GO_Central"/>
</dbReference>